<evidence type="ECO:0000313" key="12">
    <source>
        <dbReference type="Proteomes" id="UP001345013"/>
    </source>
</evidence>
<keyword evidence="9 10" id="KW-0472">Membrane</keyword>
<feature type="transmembrane region" description="Helical" evidence="10">
    <location>
        <begin position="52"/>
        <end position="72"/>
    </location>
</feature>
<keyword evidence="5 10" id="KW-0999">Mitochondrion inner membrane</keyword>
<evidence type="ECO:0000256" key="7">
    <source>
        <dbReference type="ARBA" id="ARBA00022989"/>
    </source>
</evidence>
<evidence type="ECO:0000256" key="5">
    <source>
        <dbReference type="ARBA" id="ARBA00022792"/>
    </source>
</evidence>
<evidence type="ECO:0000256" key="8">
    <source>
        <dbReference type="ARBA" id="ARBA00023128"/>
    </source>
</evidence>
<dbReference type="InterPro" id="IPR036636">
    <property type="entry name" value="COX7C/Cox8_sf"/>
</dbReference>
<comment type="caution">
    <text evidence="11">The sequence shown here is derived from an EMBL/GenBank/DDBJ whole genome shotgun (WGS) entry which is preliminary data.</text>
</comment>
<dbReference type="Gene3D" id="4.10.49.10">
    <property type="entry name" value="Cytochrome c oxidase subunit VIIc"/>
    <property type="match status" value="1"/>
</dbReference>
<gene>
    <name evidence="11" type="ORF">LTR24_004945</name>
</gene>
<dbReference type="PANTHER" id="PTHR13313:SF0">
    <property type="entry name" value="CYTOCHROME C OXIDASE SUBUNIT 7C, MITOCHONDRIAL"/>
    <property type="match status" value="1"/>
</dbReference>
<keyword evidence="8 10" id="KW-0496">Mitochondrion</keyword>
<accession>A0ABR0KC41</accession>
<sequence length="74" mass="8489">MYSRAIARAAAPAARRTFTTTRSQMASPFHYPEGPRSNLPFNTQTRFFGVRYWLFMATGFGVPFGMAVWQTYKN</sequence>
<keyword evidence="6 10" id="KW-0809">Transit peptide</keyword>
<evidence type="ECO:0000313" key="11">
    <source>
        <dbReference type="EMBL" id="KAK5092753.1"/>
    </source>
</evidence>
<keyword evidence="7 10" id="KW-1133">Transmembrane helix</keyword>
<dbReference type="Proteomes" id="UP001345013">
    <property type="component" value="Unassembled WGS sequence"/>
</dbReference>
<evidence type="ECO:0000256" key="6">
    <source>
        <dbReference type="ARBA" id="ARBA00022946"/>
    </source>
</evidence>
<dbReference type="EMBL" id="JAVRRG010000053">
    <property type="protein sequence ID" value="KAK5092753.1"/>
    <property type="molecule type" value="Genomic_DNA"/>
</dbReference>
<evidence type="ECO:0000256" key="9">
    <source>
        <dbReference type="ARBA" id="ARBA00023136"/>
    </source>
</evidence>
<name>A0ABR0KC41_9EURO</name>
<dbReference type="InterPro" id="IPR004202">
    <property type="entry name" value="COX7C/Cox8"/>
</dbReference>
<dbReference type="PANTHER" id="PTHR13313">
    <property type="entry name" value="CYTOCHROME C OXIDASE SUBUNIT VIIC"/>
    <property type="match status" value="1"/>
</dbReference>
<evidence type="ECO:0000256" key="3">
    <source>
        <dbReference type="ARBA" id="ARBA00010514"/>
    </source>
</evidence>
<dbReference type="Pfam" id="PF02935">
    <property type="entry name" value="COX7C"/>
    <property type="match status" value="1"/>
</dbReference>
<protein>
    <recommendedName>
        <fullName evidence="10">Cytochrome c oxidase subunit 8, mitochondrial</fullName>
    </recommendedName>
    <alternativeName>
        <fullName evidence="10">Cytochrome c oxidase polypeptide VIII</fullName>
    </alternativeName>
</protein>
<keyword evidence="4 10" id="KW-0812">Transmembrane</keyword>
<evidence type="ECO:0000256" key="10">
    <source>
        <dbReference type="RuleBase" id="RU368123"/>
    </source>
</evidence>
<dbReference type="SUPFAM" id="SSF81427">
    <property type="entry name" value="Mitochondrial cytochrome c oxidase subunit VIIc (aka VIIIa)"/>
    <property type="match status" value="1"/>
</dbReference>
<reference evidence="11 12" key="1">
    <citation type="submission" date="2023-08" db="EMBL/GenBank/DDBJ databases">
        <title>Black Yeasts Isolated from many extreme environments.</title>
        <authorList>
            <person name="Coleine C."/>
            <person name="Stajich J.E."/>
            <person name="Selbmann L."/>
        </authorList>
    </citation>
    <scope>NUCLEOTIDE SEQUENCE [LARGE SCALE GENOMIC DNA]</scope>
    <source>
        <strain evidence="11 12">CCFEE 5885</strain>
    </source>
</reference>
<keyword evidence="12" id="KW-1185">Reference proteome</keyword>
<comment type="similarity">
    <text evidence="3 10">Belongs to the cytochrome c oxidase VIIc family.</text>
</comment>
<comment type="subcellular location">
    <subcellularLocation>
        <location evidence="1 10">Mitochondrion inner membrane</location>
        <topology evidence="1 10">Single-pass membrane protein</topology>
    </subcellularLocation>
</comment>
<organism evidence="11 12">
    <name type="scientific">Lithohypha guttulata</name>
    <dbReference type="NCBI Taxonomy" id="1690604"/>
    <lineage>
        <taxon>Eukaryota</taxon>
        <taxon>Fungi</taxon>
        <taxon>Dikarya</taxon>
        <taxon>Ascomycota</taxon>
        <taxon>Pezizomycotina</taxon>
        <taxon>Eurotiomycetes</taxon>
        <taxon>Chaetothyriomycetidae</taxon>
        <taxon>Chaetothyriales</taxon>
        <taxon>Trichomeriaceae</taxon>
        <taxon>Lithohypha</taxon>
    </lineage>
</organism>
<comment type="function">
    <text evidence="10">Component of the cytochrome c oxidase, the last enzyme in the mitochondrial electron transport chain which drives oxidative phosphorylation. The respiratory chain contains 3 multisubunit complexes succinate dehydrogenase (complex II, CII), ubiquinol-cytochrome c oxidoreductase (cytochrome b-c1 complex, complex III, CIII) and cytochrome c oxidase (complex IV, CIV), that cooperate to transfer electrons derived from NADH and succinate to molecular oxygen, creating an electrochemical gradient over the inner membrane that drives transmembrane transport and the ATP synthase. Cytochrome c oxidase is the component of the respiratory chain that catalyzes the reduction of oxygen to water. Electrons originating from reduced cytochrome c in the intermembrane space (IMS) are transferred via the dinuclear copper A center (CU(A)) of subunit 2 and heme A of subunit 1 to the active site in subunit 1, a binuclear center (BNC) formed by heme A3 and copper B (CU(B)). The BNC reduces molecular oxygen to 2 water molecules using 4 electrons from cytochrome c in the IMS and 4 protons from the mitochondrial matrix.</text>
</comment>
<evidence type="ECO:0000256" key="2">
    <source>
        <dbReference type="ARBA" id="ARBA00004673"/>
    </source>
</evidence>
<comment type="pathway">
    <text evidence="2 10">Energy metabolism; oxidative phosphorylation.</text>
</comment>
<comment type="subunit">
    <text evidence="10">Component of the cytochrome c oxidase (complex IV, CIV), a multisubunit enzyme composed of a catalytic core of 3 subunits and several supernumerary subunits. The complex exists as a monomer or a dimer and forms supercomplexes (SCs) in the inner mitochondrial membrane with ubiquinol-cytochrome c oxidoreductase (cytochrome b-c1 complex, complex III, CIII).</text>
</comment>
<proteinExistence type="inferred from homology"/>
<evidence type="ECO:0000256" key="4">
    <source>
        <dbReference type="ARBA" id="ARBA00022692"/>
    </source>
</evidence>
<evidence type="ECO:0000256" key="1">
    <source>
        <dbReference type="ARBA" id="ARBA00004434"/>
    </source>
</evidence>